<protein>
    <recommendedName>
        <fullName evidence="1">NB-ARC domain-containing protein</fullName>
    </recommendedName>
</protein>
<accession>A0AAV3NM09</accession>
<organism evidence="2 3">
    <name type="scientific">Lithospermum erythrorhizon</name>
    <name type="common">Purple gromwell</name>
    <name type="synonym">Lithospermum officinale var. erythrorhizon</name>
    <dbReference type="NCBI Taxonomy" id="34254"/>
    <lineage>
        <taxon>Eukaryota</taxon>
        <taxon>Viridiplantae</taxon>
        <taxon>Streptophyta</taxon>
        <taxon>Embryophyta</taxon>
        <taxon>Tracheophyta</taxon>
        <taxon>Spermatophyta</taxon>
        <taxon>Magnoliopsida</taxon>
        <taxon>eudicotyledons</taxon>
        <taxon>Gunneridae</taxon>
        <taxon>Pentapetalae</taxon>
        <taxon>asterids</taxon>
        <taxon>lamiids</taxon>
        <taxon>Boraginales</taxon>
        <taxon>Boraginaceae</taxon>
        <taxon>Boraginoideae</taxon>
        <taxon>Lithospermeae</taxon>
        <taxon>Lithospermum</taxon>
    </lineage>
</organism>
<dbReference type="InterPro" id="IPR002182">
    <property type="entry name" value="NB-ARC"/>
</dbReference>
<dbReference type="InterPro" id="IPR027417">
    <property type="entry name" value="P-loop_NTPase"/>
</dbReference>
<sequence length="276" mass="31001">MMIPSCCCLTSSDEQLCRYLSKLLEGKRYLVVIDNLICAITWSQIKSSFPDNKNGSRLLFTNSSFIENTIVNFNGKMFDHVIFGEGSCPQELEIVKLDILYYSGGSPQAVIMVAKYLSTIDQTMDNWLKVHRCLKDNVDTVLKDRIPSIILALLEASEDIDTIDTEETPLYSVKIDPTISSHHKTGGEKENIPSVGFEECFERLLSDLVQSSPQIQILAIVGMAGIGKTTLAKRIFYSPCVSNHFHPRAWVKISQVYCRRDLLLKLLLGVRGKGRC</sequence>
<dbReference type="PANTHER" id="PTHR19338:SF0">
    <property type="entry name" value="MITOCHONDRIAL IMPORT INNER MEMBRANE TRANSLOCASE SUBUNIT TIM13"/>
    <property type="match status" value="1"/>
</dbReference>
<dbReference type="Pfam" id="PF00931">
    <property type="entry name" value="NB-ARC"/>
    <property type="match status" value="2"/>
</dbReference>
<comment type="caution">
    <text evidence="2">The sequence shown here is derived from an EMBL/GenBank/DDBJ whole genome shotgun (WGS) entry which is preliminary data.</text>
</comment>
<proteinExistence type="predicted"/>
<feature type="domain" description="NB-ARC" evidence="1">
    <location>
        <begin position="13"/>
        <end position="62"/>
    </location>
</feature>
<dbReference type="Proteomes" id="UP001454036">
    <property type="component" value="Unassembled WGS sequence"/>
</dbReference>
<dbReference type="EMBL" id="BAABME010015192">
    <property type="protein sequence ID" value="GAA0139871.1"/>
    <property type="molecule type" value="Genomic_DNA"/>
</dbReference>
<evidence type="ECO:0000313" key="3">
    <source>
        <dbReference type="Proteomes" id="UP001454036"/>
    </source>
</evidence>
<dbReference type="PANTHER" id="PTHR19338">
    <property type="entry name" value="TRANSLOCASE OF INNER MITOCHONDRIAL MEMBRANE 13 HOMOLOG"/>
    <property type="match status" value="1"/>
</dbReference>
<evidence type="ECO:0000259" key="1">
    <source>
        <dbReference type="Pfam" id="PF00931"/>
    </source>
</evidence>
<dbReference type="GO" id="GO:0043531">
    <property type="term" value="F:ADP binding"/>
    <property type="evidence" value="ECO:0007669"/>
    <property type="project" value="InterPro"/>
</dbReference>
<dbReference type="Gene3D" id="3.40.50.300">
    <property type="entry name" value="P-loop containing nucleotide triphosphate hydrolases"/>
    <property type="match status" value="1"/>
</dbReference>
<name>A0AAV3NM09_LITER</name>
<gene>
    <name evidence="2" type="ORF">LIER_35147</name>
</gene>
<reference evidence="2 3" key="1">
    <citation type="submission" date="2024-01" db="EMBL/GenBank/DDBJ databases">
        <title>The complete chloroplast genome sequence of Lithospermum erythrorhizon: insights into the phylogenetic relationship among Boraginaceae species and the maternal lineages of purple gromwells.</title>
        <authorList>
            <person name="Okada T."/>
            <person name="Watanabe K."/>
        </authorList>
    </citation>
    <scope>NUCLEOTIDE SEQUENCE [LARGE SCALE GENOMIC DNA]</scope>
</reference>
<dbReference type="AlphaFoldDB" id="A0AAV3NM09"/>
<keyword evidence="3" id="KW-1185">Reference proteome</keyword>
<feature type="domain" description="NB-ARC" evidence="1">
    <location>
        <begin position="198"/>
        <end position="267"/>
    </location>
</feature>
<dbReference type="SUPFAM" id="SSF52540">
    <property type="entry name" value="P-loop containing nucleoside triphosphate hydrolases"/>
    <property type="match status" value="2"/>
</dbReference>
<evidence type="ECO:0000313" key="2">
    <source>
        <dbReference type="EMBL" id="GAA0139871.1"/>
    </source>
</evidence>